<dbReference type="InParanoid" id="A0A371R7S8"/>
<name>A0A371R7S8_9PROT</name>
<gene>
    <name evidence="2" type="ORF">DX908_14620</name>
</gene>
<feature type="transmembrane region" description="Helical" evidence="1">
    <location>
        <begin position="40"/>
        <end position="62"/>
    </location>
</feature>
<dbReference type="AlphaFoldDB" id="A0A371R7S8"/>
<dbReference type="RefSeq" id="WP_116393230.1">
    <property type="nucleotide sequence ID" value="NZ_QUQO01000002.1"/>
</dbReference>
<keyword evidence="1" id="KW-1133">Transmembrane helix</keyword>
<feature type="transmembrane region" description="Helical" evidence="1">
    <location>
        <begin position="6"/>
        <end position="28"/>
    </location>
</feature>
<keyword evidence="1" id="KW-0812">Transmembrane</keyword>
<feature type="transmembrane region" description="Helical" evidence="1">
    <location>
        <begin position="131"/>
        <end position="150"/>
    </location>
</feature>
<comment type="caution">
    <text evidence="2">The sequence shown here is derived from an EMBL/GenBank/DDBJ whole genome shotgun (WGS) entry which is preliminary data.</text>
</comment>
<keyword evidence="3" id="KW-1185">Reference proteome</keyword>
<reference evidence="2 3" key="1">
    <citation type="submission" date="2018-08" db="EMBL/GenBank/DDBJ databases">
        <title>Parvularcula sp. SM1705, isolated from surface water of the South Sea China.</title>
        <authorList>
            <person name="Sun L."/>
        </authorList>
    </citation>
    <scope>NUCLEOTIDE SEQUENCE [LARGE SCALE GENOMIC DNA]</scope>
    <source>
        <strain evidence="2 3">SM1705</strain>
    </source>
</reference>
<evidence type="ECO:0000256" key="1">
    <source>
        <dbReference type="SAM" id="Phobius"/>
    </source>
</evidence>
<protein>
    <submittedName>
        <fullName evidence="2">DUF2269 domain-containing protein</fullName>
    </submittedName>
</protein>
<dbReference type="Pfam" id="PF10027">
    <property type="entry name" value="DUF2269"/>
    <property type="match status" value="1"/>
</dbReference>
<feature type="transmembrane region" description="Helical" evidence="1">
    <location>
        <begin position="82"/>
        <end position="103"/>
    </location>
</feature>
<organism evidence="2 3">
    <name type="scientific">Parvularcula marina</name>
    <dbReference type="NCBI Taxonomy" id="2292771"/>
    <lineage>
        <taxon>Bacteria</taxon>
        <taxon>Pseudomonadati</taxon>
        <taxon>Pseudomonadota</taxon>
        <taxon>Alphaproteobacteria</taxon>
        <taxon>Parvularculales</taxon>
        <taxon>Parvularculaceae</taxon>
        <taxon>Parvularcula</taxon>
    </lineage>
</organism>
<dbReference type="EMBL" id="QUQO01000002">
    <property type="protein sequence ID" value="RFB01514.1"/>
    <property type="molecule type" value="Genomic_DNA"/>
</dbReference>
<proteinExistence type="predicted"/>
<dbReference type="Proteomes" id="UP000264589">
    <property type="component" value="Unassembled WGS sequence"/>
</dbReference>
<evidence type="ECO:0000313" key="2">
    <source>
        <dbReference type="EMBL" id="RFB01514.1"/>
    </source>
</evidence>
<dbReference type="OrthoDB" id="9786302at2"/>
<sequence length="156" mass="17332">MLWIELLRWAHVIGATVLLGTGAGIAFFMVMAHRTKDAALIAHVAGTVVVADWIFTASAVVLQPITGLLLAKAIGWPLTQGWLMLSIGLYVLTGMFWLPVVWIQAQLRDLARAAAKSGEPLPPRYHKLYRIWFACGFPAFFAVLWIVWLMTARPSF</sequence>
<dbReference type="InterPro" id="IPR018729">
    <property type="entry name" value="DUF2269_transmembrane"/>
</dbReference>
<evidence type="ECO:0000313" key="3">
    <source>
        <dbReference type="Proteomes" id="UP000264589"/>
    </source>
</evidence>
<accession>A0A371R7S8</accession>
<keyword evidence="1" id="KW-0472">Membrane</keyword>